<dbReference type="RefSeq" id="WP_199114825.1">
    <property type="nucleotide sequence ID" value="NZ_JAELVQ010000008.1"/>
</dbReference>
<dbReference type="PANTHER" id="PTHR23084:SF263">
    <property type="entry name" value="MORN REPEAT-CONTAINING PROTEIN 1"/>
    <property type="match status" value="1"/>
</dbReference>
<evidence type="ECO:0000256" key="2">
    <source>
        <dbReference type="SAM" id="SignalP"/>
    </source>
</evidence>
<reference evidence="3" key="1">
    <citation type="submission" date="2020-12" db="EMBL/GenBank/DDBJ databases">
        <title>Snuella sp. nov., isolated from sediment in Incheon.</title>
        <authorList>
            <person name="Kim W."/>
        </authorList>
    </citation>
    <scope>NUCLEOTIDE SEQUENCE</scope>
    <source>
        <strain evidence="3">CAU 1569</strain>
    </source>
</reference>
<accession>A0A8J7J1N6</accession>
<evidence type="ECO:0000313" key="3">
    <source>
        <dbReference type="EMBL" id="MBJ6368062.1"/>
    </source>
</evidence>
<dbReference type="Proteomes" id="UP000610931">
    <property type="component" value="Unassembled WGS sequence"/>
</dbReference>
<proteinExistence type="predicted"/>
<evidence type="ECO:0008006" key="5">
    <source>
        <dbReference type="Google" id="ProtNLM"/>
    </source>
</evidence>
<organism evidence="3 4">
    <name type="scientific">Snuella sedimenti</name>
    <dbReference type="NCBI Taxonomy" id="2798802"/>
    <lineage>
        <taxon>Bacteria</taxon>
        <taxon>Pseudomonadati</taxon>
        <taxon>Bacteroidota</taxon>
        <taxon>Flavobacteriia</taxon>
        <taxon>Flavobacteriales</taxon>
        <taxon>Flavobacteriaceae</taxon>
        <taxon>Snuella</taxon>
    </lineage>
</organism>
<keyword evidence="1" id="KW-0677">Repeat</keyword>
<sequence length="220" mass="24730">MKHAFFIISFFLFGSSLVFSQSGCKIKLEAISSDYTGDCKNGYAHGIGVAKGKEDSYSGAFKKGFPHGLGNYNWGNGNTYKGQFNKGKMDGQGALTIKKTDGSEELKKGYFKNNEYIGLYKYPYLVRSKREIRSVVLQEDPSKLHGDLYRITIKVKSGGINVTPHIMVTDENGTNYSNGVMQNVMYPCKKIEISFNHESYSCRIMLDVYKKGNWIVEITI</sequence>
<dbReference type="AlphaFoldDB" id="A0A8J7J1N6"/>
<comment type="caution">
    <text evidence="3">The sequence shown here is derived from an EMBL/GenBank/DDBJ whole genome shotgun (WGS) entry which is preliminary data.</text>
</comment>
<dbReference type="EMBL" id="JAELVQ010000008">
    <property type="protein sequence ID" value="MBJ6368062.1"/>
    <property type="molecule type" value="Genomic_DNA"/>
</dbReference>
<feature type="chain" id="PRO_5035229863" description="MORN repeat protein" evidence="2">
    <location>
        <begin position="21"/>
        <end position="220"/>
    </location>
</feature>
<dbReference type="InterPro" id="IPR003409">
    <property type="entry name" value="MORN"/>
</dbReference>
<protein>
    <recommendedName>
        <fullName evidence="5">MORN repeat protein</fullName>
    </recommendedName>
</protein>
<dbReference type="Pfam" id="PF02493">
    <property type="entry name" value="MORN"/>
    <property type="match status" value="2"/>
</dbReference>
<evidence type="ECO:0000313" key="4">
    <source>
        <dbReference type="Proteomes" id="UP000610931"/>
    </source>
</evidence>
<dbReference type="SUPFAM" id="SSF82185">
    <property type="entry name" value="Histone H3 K4-specific methyltransferase SET7/9 N-terminal domain"/>
    <property type="match status" value="1"/>
</dbReference>
<keyword evidence="4" id="KW-1185">Reference proteome</keyword>
<dbReference type="PANTHER" id="PTHR23084">
    <property type="entry name" value="PHOSPHATIDYLINOSITOL-4-PHOSPHATE 5-KINASE RELATED"/>
    <property type="match status" value="1"/>
</dbReference>
<dbReference type="SMART" id="SM00698">
    <property type="entry name" value="MORN"/>
    <property type="match status" value="2"/>
</dbReference>
<keyword evidence="2" id="KW-0732">Signal</keyword>
<feature type="signal peptide" evidence="2">
    <location>
        <begin position="1"/>
        <end position="20"/>
    </location>
</feature>
<dbReference type="Gene3D" id="2.20.110.10">
    <property type="entry name" value="Histone H3 K4-specific methyltransferase SET7/9 N-terminal domain"/>
    <property type="match status" value="1"/>
</dbReference>
<evidence type="ECO:0000256" key="1">
    <source>
        <dbReference type="ARBA" id="ARBA00022737"/>
    </source>
</evidence>
<name>A0A8J7J1N6_9FLAO</name>
<gene>
    <name evidence="3" type="ORF">JF259_08170</name>
</gene>